<dbReference type="InterPro" id="IPR017452">
    <property type="entry name" value="GPCR_Rhodpsn_7TM"/>
</dbReference>
<feature type="transmembrane region" description="Helical" evidence="10">
    <location>
        <begin position="26"/>
        <end position="48"/>
    </location>
</feature>
<dbReference type="Gene3D" id="1.20.1070.10">
    <property type="entry name" value="Rhodopsin 7-helix transmembrane proteins"/>
    <property type="match status" value="1"/>
</dbReference>
<organism evidence="12 13">
    <name type="scientific">Aldrovandia affinis</name>
    <dbReference type="NCBI Taxonomy" id="143900"/>
    <lineage>
        <taxon>Eukaryota</taxon>
        <taxon>Metazoa</taxon>
        <taxon>Chordata</taxon>
        <taxon>Craniata</taxon>
        <taxon>Vertebrata</taxon>
        <taxon>Euteleostomi</taxon>
        <taxon>Actinopterygii</taxon>
        <taxon>Neopterygii</taxon>
        <taxon>Teleostei</taxon>
        <taxon>Notacanthiformes</taxon>
        <taxon>Halosauridae</taxon>
        <taxon>Aldrovandia</taxon>
    </lineage>
</organism>
<feature type="region of interest" description="Disordered" evidence="9">
    <location>
        <begin position="1"/>
        <end position="21"/>
    </location>
</feature>
<dbReference type="PANTHER" id="PTHR45822">
    <property type="entry name" value="FREE FATTY ACID RECEPTOR 2-RELATED"/>
    <property type="match status" value="1"/>
</dbReference>
<comment type="caution">
    <text evidence="12">The sequence shown here is derived from an EMBL/GenBank/DDBJ whole genome shotgun (WGS) entry which is preliminary data.</text>
</comment>
<dbReference type="PROSITE" id="PS50262">
    <property type="entry name" value="G_PROTEIN_RECEP_F1_2"/>
    <property type="match status" value="1"/>
</dbReference>
<evidence type="ECO:0000313" key="13">
    <source>
        <dbReference type="Proteomes" id="UP001221898"/>
    </source>
</evidence>
<gene>
    <name evidence="12" type="ORF">AAFF_G00329200</name>
</gene>
<dbReference type="InterPro" id="IPR000276">
    <property type="entry name" value="GPCR_Rhodpsn"/>
</dbReference>
<feature type="domain" description="G-protein coupled receptors family 1 profile" evidence="11">
    <location>
        <begin position="117"/>
        <end position="367"/>
    </location>
</feature>
<dbReference type="EMBL" id="JAINUG010000050">
    <property type="protein sequence ID" value="KAJ8404999.1"/>
    <property type="molecule type" value="Genomic_DNA"/>
</dbReference>
<dbReference type="GO" id="GO:0005886">
    <property type="term" value="C:plasma membrane"/>
    <property type="evidence" value="ECO:0007669"/>
    <property type="project" value="UniProtKB-SubCell"/>
</dbReference>
<keyword evidence="3 10" id="KW-0812">Transmembrane</keyword>
<dbReference type="PRINTS" id="PR00237">
    <property type="entry name" value="GPCRRHODOPSN"/>
</dbReference>
<keyword evidence="7" id="KW-0675">Receptor</keyword>
<evidence type="ECO:0000259" key="11">
    <source>
        <dbReference type="PROSITE" id="PS50262"/>
    </source>
</evidence>
<evidence type="ECO:0000256" key="5">
    <source>
        <dbReference type="ARBA" id="ARBA00023040"/>
    </source>
</evidence>
<reference evidence="12" key="1">
    <citation type="journal article" date="2023" name="Science">
        <title>Genome structures resolve the early diversification of teleost fishes.</title>
        <authorList>
            <person name="Parey E."/>
            <person name="Louis A."/>
            <person name="Montfort J."/>
            <person name="Bouchez O."/>
            <person name="Roques C."/>
            <person name="Iampietro C."/>
            <person name="Lluch J."/>
            <person name="Castinel A."/>
            <person name="Donnadieu C."/>
            <person name="Desvignes T."/>
            <person name="Floi Bucao C."/>
            <person name="Jouanno E."/>
            <person name="Wen M."/>
            <person name="Mejri S."/>
            <person name="Dirks R."/>
            <person name="Jansen H."/>
            <person name="Henkel C."/>
            <person name="Chen W.J."/>
            <person name="Zahm M."/>
            <person name="Cabau C."/>
            <person name="Klopp C."/>
            <person name="Thompson A.W."/>
            <person name="Robinson-Rechavi M."/>
            <person name="Braasch I."/>
            <person name="Lecointre G."/>
            <person name="Bobe J."/>
            <person name="Postlethwait J.H."/>
            <person name="Berthelot C."/>
            <person name="Roest Crollius H."/>
            <person name="Guiguen Y."/>
        </authorList>
    </citation>
    <scope>NUCLEOTIDE SEQUENCE</scope>
    <source>
        <strain evidence="12">NC1722</strain>
    </source>
</reference>
<dbReference type="Proteomes" id="UP001221898">
    <property type="component" value="Unassembled WGS sequence"/>
</dbReference>
<feature type="transmembrane region" description="Helical" evidence="10">
    <location>
        <begin position="216"/>
        <end position="239"/>
    </location>
</feature>
<evidence type="ECO:0000313" key="12">
    <source>
        <dbReference type="EMBL" id="KAJ8404999.1"/>
    </source>
</evidence>
<evidence type="ECO:0000256" key="8">
    <source>
        <dbReference type="ARBA" id="ARBA00023224"/>
    </source>
</evidence>
<protein>
    <recommendedName>
        <fullName evidence="11">G-protein coupled receptors family 1 profile domain-containing protein</fullName>
    </recommendedName>
</protein>
<dbReference type="InterPro" id="IPR013312">
    <property type="entry name" value="GPR40-rel_orph"/>
</dbReference>
<dbReference type="SUPFAM" id="SSF81321">
    <property type="entry name" value="Family A G protein-coupled receptor-like"/>
    <property type="match status" value="1"/>
</dbReference>
<feature type="transmembrane region" description="Helical" evidence="10">
    <location>
        <begin position="313"/>
        <end position="332"/>
    </location>
</feature>
<proteinExistence type="predicted"/>
<evidence type="ECO:0000256" key="1">
    <source>
        <dbReference type="ARBA" id="ARBA00004651"/>
    </source>
</evidence>
<dbReference type="PRINTS" id="PR01904">
    <property type="entry name" value="GPR40FAMILY"/>
</dbReference>
<dbReference type="GO" id="GO:0071398">
    <property type="term" value="P:cellular response to fatty acid"/>
    <property type="evidence" value="ECO:0007669"/>
    <property type="project" value="TreeGrafter"/>
</dbReference>
<keyword evidence="4 10" id="KW-1133">Transmembrane helix</keyword>
<feature type="transmembrane region" description="Helical" evidence="10">
    <location>
        <begin position="170"/>
        <end position="195"/>
    </location>
</feature>
<evidence type="ECO:0000256" key="3">
    <source>
        <dbReference type="ARBA" id="ARBA00022692"/>
    </source>
</evidence>
<keyword evidence="5" id="KW-0297">G-protein coupled receptor</keyword>
<dbReference type="Pfam" id="PF00001">
    <property type="entry name" value="7tm_1"/>
    <property type="match status" value="1"/>
</dbReference>
<evidence type="ECO:0000256" key="4">
    <source>
        <dbReference type="ARBA" id="ARBA00022989"/>
    </source>
</evidence>
<evidence type="ECO:0000256" key="9">
    <source>
        <dbReference type="SAM" id="MobiDB-lite"/>
    </source>
</evidence>
<evidence type="ECO:0000256" key="2">
    <source>
        <dbReference type="ARBA" id="ARBA00022475"/>
    </source>
</evidence>
<feature type="transmembrane region" description="Helical" evidence="10">
    <location>
        <begin position="277"/>
        <end position="301"/>
    </location>
</feature>
<comment type="subcellular location">
    <subcellularLocation>
        <location evidence="1">Cell membrane</location>
        <topology evidence="1">Multi-pass membrane protein</topology>
    </subcellularLocation>
</comment>
<dbReference type="AlphaFoldDB" id="A0AAD7WQU8"/>
<dbReference type="CDD" id="cd15170">
    <property type="entry name" value="7tmA_FFAR2_FFAR3"/>
    <property type="match status" value="1"/>
</dbReference>
<keyword evidence="6 10" id="KW-0472">Membrane</keyword>
<evidence type="ECO:0000256" key="6">
    <source>
        <dbReference type="ARBA" id="ARBA00023136"/>
    </source>
</evidence>
<accession>A0AAD7WQU8</accession>
<keyword evidence="2" id="KW-1003">Cell membrane</keyword>
<dbReference type="GO" id="GO:0004930">
    <property type="term" value="F:G protein-coupled receptor activity"/>
    <property type="evidence" value="ECO:0007669"/>
    <property type="project" value="UniProtKB-KW"/>
</dbReference>
<dbReference type="PANTHER" id="PTHR45822:SF8">
    <property type="entry name" value="FREE FATTY ACID RECEPTOR 3-RELATED"/>
    <property type="match status" value="1"/>
</dbReference>
<name>A0AAD7WQU8_9TELE</name>
<feature type="transmembrane region" description="Helical" evidence="10">
    <location>
        <begin position="352"/>
        <end position="370"/>
    </location>
</feature>
<feature type="transmembrane region" description="Helical" evidence="10">
    <location>
        <begin position="102"/>
        <end position="126"/>
    </location>
</feature>
<keyword evidence="13" id="KW-1185">Reference proteome</keyword>
<evidence type="ECO:0000256" key="10">
    <source>
        <dbReference type="SAM" id="Phobius"/>
    </source>
</evidence>
<evidence type="ECO:0000256" key="7">
    <source>
        <dbReference type="ARBA" id="ARBA00023170"/>
    </source>
</evidence>
<sequence length="419" mass="47625">MTGPKRSPRLTPPPTSAPAPNDSEKLTLAVVAGVLTVVLVGLFLGVYFCIKRYIVKQNQAHTIRRDQHQARQLKGLADCDSACCWFTGENKMGNEEIPHKNLVLVVYIFTFVTGLPANILALCAFSRKVRQKPTPVDILLLNLTVSDLIFLMFLPFRIKEAADNMEWNMPYFLCPLSGFLFYTTIYNSTFFLTAVSVERYLCVAYPIKYKLMRRPVYAVVASVIFWVVASGHCSIVYIMQYFEHKNSSQIEPFERDTCYKVFTKEQLEVLLPVRLELFLVLFCIPFLICCFCYINFIRILSQLPNISLHKRQRAIGMAMGTLVVFILCFGPYNVSHVVGYATWLSPSWRVHALLFSTFNACLDPLIFYFSSSAVRSMLSQVLKGVMGRLHMTCCDRTVCCSYVACGRNEESTQCSNETT</sequence>
<keyword evidence="8" id="KW-0807">Transducer</keyword>
<feature type="transmembrane region" description="Helical" evidence="10">
    <location>
        <begin position="138"/>
        <end position="158"/>
    </location>
</feature>